<evidence type="ECO:0000313" key="4">
    <source>
        <dbReference type="RefSeq" id="XP_022322958.1"/>
    </source>
</evidence>
<feature type="chain" id="PRO_5034027580" evidence="2">
    <location>
        <begin position="30"/>
        <end position="278"/>
    </location>
</feature>
<gene>
    <name evidence="4" type="primary">LOC111124398</name>
</gene>
<proteinExistence type="predicted"/>
<keyword evidence="2" id="KW-0732">Signal</keyword>
<dbReference type="Proteomes" id="UP000694844">
    <property type="component" value="Chromosome 3"/>
</dbReference>
<feature type="signal peptide" evidence="2">
    <location>
        <begin position="1"/>
        <end position="29"/>
    </location>
</feature>
<organism evidence="3 4">
    <name type="scientific">Crassostrea virginica</name>
    <name type="common">Eastern oyster</name>
    <dbReference type="NCBI Taxonomy" id="6565"/>
    <lineage>
        <taxon>Eukaryota</taxon>
        <taxon>Metazoa</taxon>
        <taxon>Spiralia</taxon>
        <taxon>Lophotrochozoa</taxon>
        <taxon>Mollusca</taxon>
        <taxon>Bivalvia</taxon>
        <taxon>Autobranchia</taxon>
        <taxon>Pteriomorphia</taxon>
        <taxon>Ostreida</taxon>
        <taxon>Ostreoidea</taxon>
        <taxon>Ostreidae</taxon>
        <taxon>Crassostrea</taxon>
    </lineage>
</organism>
<sequence>MMPLPQQILVAAEVCGLFWLMFGLQCVVGACSSSDHLRWPLSPDVCTDQVLSNPDLHLRYCPLQFVDDVPPLPRTPSLDPHSVNLSAENSLDFRIYNAPSGDYGFSVFVKPAEETNSCILHYKSDDGSFEMKFTSTPTESVASIPGVVSCSFKPLPQGQWRKIGMSMDDSNAKINAFVDVEPFDDYKDDVQSAASIRVLPKFAVPGTLRVGGSFDGETYKGPVPDLSRSDPPALAGVGCQETDTTIRGDPTHTDVPALPDRGSRHCTPGYNPQYTDRW</sequence>
<protein>
    <submittedName>
        <fullName evidence="4">Uncharacterized protein LOC111124398</fullName>
    </submittedName>
</protein>
<evidence type="ECO:0000256" key="2">
    <source>
        <dbReference type="SAM" id="SignalP"/>
    </source>
</evidence>
<accession>A0A8B8D4D6</accession>
<feature type="region of interest" description="Disordered" evidence="1">
    <location>
        <begin position="258"/>
        <end position="278"/>
    </location>
</feature>
<dbReference type="KEGG" id="cvn:111124398"/>
<dbReference type="OrthoDB" id="6151074at2759"/>
<dbReference type="GeneID" id="111124398"/>
<keyword evidence="3" id="KW-1185">Reference proteome</keyword>
<evidence type="ECO:0000256" key="1">
    <source>
        <dbReference type="SAM" id="MobiDB-lite"/>
    </source>
</evidence>
<evidence type="ECO:0000313" key="3">
    <source>
        <dbReference type="Proteomes" id="UP000694844"/>
    </source>
</evidence>
<dbReference type="AlphaFoldDB" id="A0A8B8D4D6"/>
<reference evidence="4" key="1">
    <citation type="submission" date="2025-08" db="UniProtKB">
        <authorList>
            <consortium name="RefSeq"/>
        </authorList>
    </citation>
    <scope>IDENTIFICATION</scope>
    <source>
        <tissue evidence="4">Whole sample</tissue>
    </source>
</reference>
<dbReference type="RefSeq" id="XP_022322958.1">
    <property type="nucleotide sequence ID" value="XM_022467250.1"/>
</dbReference>
<name>A0A8B8D4D6_CRAVI</name>